<reference evidence="3 5" key="1">
    <citation type="journal article" date="2019" name="Nat. Med.">
        <title>A library of human gut bacterial isolates paired with longitudinal multiomics data enables mechanistic microbiome research.</title>
        <authorList>
            <person name="Poyet M."/>
            <person name="Groussin M."/>
            <person name="Gibbons S.M."/>
            <person name="Avila-Pacheco J."/>
            <person name="Jiang X."/>
            <person name="Kearney S.M."/>
            <person name="Perrotta A.R."/>
            <person name="Berdy B."/>
            <person name="Zhao S."/>
            <person name="Lieberman T.D."/>
            <person name="Swanson P.K."/>
            <person name="Smith M."/>
            <person name="Roesemann S."/>
            <person name="Alexander J.E."/>
            <person name="Rich S.A."/>
            <person name="Livny J."/>
            <person name="Vlamakis H."/>
            <person name="Clish C."/>
            <person name="Bullock K."/>
            <person name="Deik A."/>
            <person name="Scott J."/>
            <person name="Pierce K.A."/>
            <person name="Xavier R.J."/>
            <person name="Alm E.J."/>
        </authorList>
    </citation>
    <scope>NUCLEOTIDE SEQUENCE [LARGE SCALE GENOMIC DNA]</scope>
    <source>
        <strain evidence="3 5">BIOML-A2</strain>
    </source>
</reference>
<name>A0A6N2SMC6_9BIFI</name>
<proteinExistence type="predicted"/>
<reference evidence="4" key="2">
    <citation type="submission" date="2019-11" db="EMBL/GenBank/DDBJ databases">
        <authorList>
            <person name="Feng L."/>
        </authorList>
    </citation>
    <scope>NUCLEOTIDE SEQUENCE</scope>
    <source>
        <strain evidence="4">BdentiumLFYP24</strain>
    </source>
</reference>
<evidence type="ECO:0000313" key="4">
    <source>
        <dbReference type="EMBL" id="VYS93251.1"/>
    </source>
</evidence>
<dbReference type="CDD" id="cd12797">
    <property type="entry name" value="M23_peptidase"/>
    <property type="match status" value="1"/>
</dbReference>
<accession>A0A6N2SMC6</accession>
<dbReference type="SUPFAM" id="SSF51261">
    <property type="entry name" value="Duplicated hybrid motif"/>
    <property type="match status" value="1"/>
</dbReference>
<dbReference type="AlphaFoldDB" id="A0A6N2SMC6"/>
<keyword evidence="1" id="KW-0472">Membrane</keyword>
<dbReference type="EMBL" id="CACRSP010000003">
    <property type="protein sequence ID" value="VYS93251.1"/>
    <property type="molecule type" value="Genomic_DNA"/>
</dbReference>
<evidence type="ECO:0000259" key="2">
    <source>
        <dbReference type="Pfam" id="PF01551"/>
    </source>
</evidence>
<dbReference type="Gene3D" id="2.70.70.10">
    <property type="entry name" value="Glucose Permease (Domain IIA)"/>
    <property type="match status" value="1"/>
</dbReference>
<keyword evidence="1" id="KW-0812">Transmembrane</keyword>
<evidence type="ECO:0000256" key="1">
    <source>
        <dbReference type="SAM" id="Phobius"/>
    </source>
</evidence>
<feature type="domain" description="M23ase beta-sheet core" evidence="2">
    <location>
        <begin position="105"/>
        <end position="194"/>
    </location>
</feature>
<feature type="transmembrane region" description="Helical" evidence="1">
    <location>
        <begin position="41"/>
        <end position="61"/>
    </location>
</feature>
<keyword evidence="1" id="KW-1133">Transmembrane helix</keyword>
<organism evidence="4">
    <name type="scientific">Bifidobacterium dentium</name>
    <dbReference type="NCBI Taxonomy" id="1689"/>
    <lineage>
        <taxon>Bacteria</taxon>
        <taxon>Bacillati</taxon>
        <taxon>Actinomycetota</taxon>
        <taxon>Actinomycetes</taxon>
        <taxon>Bifidobacteriales</taxon>
        <taxon>Bifidobacteriaceae</taxon>
        <taxon>Bifidobacterium</taxon>
    </lineage>
</organism>
<dbReference type="EMBL" id="WDPD01000005">
    <property type="protein sequence ID" value="KAB7460586.1"/>
    <property type="molecule type" value="Genomic_DNA"/>
</dbReference>
<dbReference type="InterPro" id="IPR016047">
    <property type="entry name" value="M23ase_b-sheet_dom"/>
</dbReference>
<protein>
    <submittedName>
        <fullName evidence="3">M23 family metallopeptidase</fullName>
    </submittedName>
    <submittedName>
        <fullName evidence="4">Peptidase family M23</fullName>
    </submittedName>
</protein>
<dbReference type="RefSeq" id="WP_034521722.1">
    <property type="nucleotide sequence ID" value="NZ_BCYE01000008.1"/>
</dbReference>
<dbReference type="Proteomes" id="UP000429211">
    <property type="component" value="Unassembled WGS sequence"/>
</dbReference>
<sequence>MLAENGKGAMVNEREYQRRIRRYRYQCDTERNDCERQGRRAIISCLITTIAALIICCMMVRPSQASTSNTTSYSSGECSALMRWPVSDASIMKRYQAPEKQWLSGHRGIDLNVEEGEELLAPADGMIAFAGSVAGKSVVTIRHGTLHGELTSTFEPATTDLPVGTMVKGGRIFAHVEGSSDHCADVCLHWGLKGADHGYTDPEGKVRAVTIALKPDG</sequence>
<dbReference type="InterPro" id="IPR011055">
    <property type="entry name" value="Dup_hybrid_motif"/>
</dbReference>
<dbReference type="Pfam" id="PF01551">
    <property type="entry name" value="Peptidase_M23"/>
    <property type="match status" value="1"/>
</dbReference>
<evidence type="ECO:0000313" key="5">
    <source>
        <dbReference type="Proteomes" id="UP000429211"/>
    </source>
</evidence>
<gene>
    <name evidence="4" type="ORF">BDLFYP24_01534</name>
    <name evidence="3" type="ORF">GBB04_05820</name>
</gene>
<evidence type="ECO:0000313" key="3">
    <source>
        <dbReference type="EMBL" id="KAB7460586.1"/>
    </source>
</evidence>